<dbReference type="Pfam" id="PF01814">
    <property type="entry name" value="Hemerythrin"/>
    <property type="match status" value="1"/>
</dbReference>
<protein>
    <submittedName>
        <fullName evidence="2">Hemerythrin domain-containing protein</fullName>
    </submittedName>
</protein>
<dbReference type="Gene3D" id="1.20.120.520">
    <property type="entry name" value="nmb1532 protein domain like"/>
    <property type="match status" value="1"/>
</dbReference>
<accession>A0ABW0MC24</accession>
<dbReference type="CDD" id="cd12108">
    <property type="entry name" value="Hr-like"/>
    <property type="match status" value="1"/>
</dbReference>
<keyword evidence="3" id="KW-1185">Reference proteome</keyword>
<comment type="caution">
    <text evidence="2">The sequence shown here is derived from an EMBL/GenBank/DDBJ whole genome shotgun (WGS) entry which is preliminary data.</text>
</comment>
<name>A0ABW0MC24_9BURK</name>
<reference evidence="3" key="1">
    <citation type="journal article" date="2019" name="Int. J. Syst. Evol. Microbiol.">
        <title>The Global Catalogue of Microorganisms (GCM) 10K type strain sequencing project: providing services to taxonomists for standard genome sequencing and annotation.</title>
        <authorList>
            <consortium name="The Broad Institute Genomics Platform"/>
            <consortium name="The Broad Institute Genome Sequencing Center for Infectious Disease"/>
            <person name="Wu L."/>
            <person name="Ma J."/>
        </authorList>
    </citation>
    <scope>NUCLEOTIDE SEQUENCE [LARGE SCALE GENOMIC DNA]</scope>
    <source>
        <strain evidence="3">JCM 17066</strain>
    </source>
</reference>
<dbReference type="Proteomes" id="UP001596045">
    <property type="component" value="Unassembled WGS sequence"/>
</dbReference>
<evidence type="ECO:0000313" key="3">
    <source>
        <dbReference type="Proteomes" id="UP001596045"/>
    </source>
</evidence>
<evidence type="ECO:0000313" key="2">
    <source>
        <dbReference type="EMBL" id="MFC5474612.1"/>
    </source>
</evidence>
<gene>
    <name evidence="2" type="ORF">ACFPM8_11675</name>
</gene>
<dbReference type="RefSeq" id="WP_378997724.1">
    <property type="nucleotide sequence ID" value="NZ_JBHSMT010000021.1"/>
</dbReference>
<dbReference type="InterPro" id="IPR012312">
    <property type="entry name" value="Hemerythrin-like"/>
</dbReference>
<dbReference type="EMBL" id="JBHSMT010000021">
    <property type="protein sequence ID" value="MFC5474612.1"/>
    <property type="molecule type" value="Genomic_DNA"/>
</dbReference>
<organism evidence="2 3">
    <name type="scientific">Paraherbaspirillum soli</name>
    <dbReference type="NCBI Taxonomy" id="631222"/>
    <lineage>
        <taxon>Bacteria</taxon>
        <taxon>Pseudomonadati</taxon>
        <taxon>Pseudomonadota</taxon>
        <taxon>Betaproteobacteria</taxon>
        <taxon>Burkholderiales</taxon>
        <taxon>Oxalobacteraceae</taxon>
        <taxon>Paraherbaspirillum</taxon>
    </lineage>
</organism>
<feature type="domain" description="Hemerythrin-like" evidence="1">
    <location>
        <begin position="62"/>
        <end position="205"/>
    </location>
</feature>
<evidence type="ECO:0000259" key="1">
    <source>
        <dbReference type="Pfam" id="PF01814"/>
    </source>
</evidence>
<proteinExistence type="predicted"/>
<sequence length="229" mass="25750">MTDLFCSALIELVQHSRTLSDEHHRQACLIFATSGLLDKPTVTPLNIMLNSLIDTAPDFDQPIAVLKHCHERIRKQLTTLQKLLNHLQQHGVDAGARQAAASIMRYFNQAAPHHHADEEVDLLPMLVATAQDDDARLLDQLMPEILSEHAQMDKLWQTLNKQLVQIAGGEITDKTAALSAQDVNQFSSMYSAHMEKEEAWIAPMAKRIFSEEQMKQLGAAMQQRRGIQV</sequence>